<dbReference type="GO" id="GO:0003676">
    <property type="term" value="F:nucleic acid binding"/>
    <property type="evidence" value="ECO:0007669"/>
    <property type="project" value="InterPro"/>
</dbReference>
<name>A0A3P9DR78_9CICH</name>
<dbReference type="InterPro" id="IPR026523">
    <property type="entry name" value="PNMA"/>
</dbReference>
<dbReference type="SUPFAM" id="SSF57756">
    <property type="entry name" value="Retrovirus zinc finger-like domains"/>
    <property type="match status" value="1"/>
</dbReference>
<reference evidence="4 5" key="1">
    <citation type="journal article" date="2014" name="Nature">
        <title>The genomic substrate for adaptive radiation in African cichlid fish.</title>
        <authorList>
            <person name="Brawand D."/>
            <person name="Wagner C.E."/>
            <person name="Li Y.I."/>
            <person name="Malinsky M."/>
            <person name="Keller I."/>
            <person name="Fan S."/>
            <person name="Simakov O."/>
            <person name="Ng A.Y."/>
            <person name="Lim Z.W."/>
            <person name="Bezault E."/>
            <person name="Turner-Maier J."/>
            <person name="Johnson J."/>
            <person name="Alcazar R."/>
            <person name="Noh H.J."/>
            <person name="Russell P."/>
            <person name="Aken B."/>
            <person name="Alfoldi J."/>
            <person name="Amemiya C."/>
            <person name="Azzouzi N."/>
            <person name="Baroiller J.F."/>
            <person name="Barloy-Hubler F."/>
            <person name="Berlin A."/>
            <person name="Bloomquist R."/>
            <person name="Carleton K.L."/>
            <person name="Conte M.A."/>
            <person name="D'Cotta H."/>
            <person name="Eshel O."/>
            <person name="Gaffney L."/>
            <person name="Galibert F."/>
            <person name="Gante H.F."/>
            <person name="Gnerre S."/>
            <person name="Greuter L."/>
            <person name="Guyon R."/>
            <person name="Haddad N.S."/>
            <person name="Haerty W."/>
            <person name="Harris R.M."/>
            <person name="Hofmann H.A."/>
            <person name="Hourlier T."/>
            <person name="Hulata G."/>
            <person name="Jaffe D.B."/>
            <person name="Lara M."/>
            <person name="Lee A.P."/>
            <person name="MacCallum I."/>
            <person name="Mwaiko S."/>
            <person name="Nikaido M."/>
            <person name="Nishihara H."/>
            <person name="Ozouf-Costaz C."/>
            <person name="Penman D.J."/>
            <person name="Przybylski D."/>
            <person name="Rakotomanga M."/>
            <person name="Renn S.C.P."/>
            <person name="Ribeiro F.J."/>
            <person name="Ron M."/>
            <person name="Salzburger W."/>
            <person name="Sanchez-Pulido L."/>
            <person name="Santos M.E."/>
            <person name="Searle S."/>
            <person name="Sharpe T."/>
            <person name="Swofford R."/>
            <person name="Tan F.J."/>
            <person name="Williams L."/>
            <person name="Young S."/>
            <person name="Yin S."/>
            <person name="Okada N."/>
            <person name="Kocher T.D."/>
            <person name="Miska E.A."/>
            <person name="Lander E.S."/>
            <person name="Venkatesh B."/>
            <person name="Fernald R.D."/>
            <person name="Meyer A."/>
            <person name="Ponting C.P."/>
            <person name="Streelman J.T."/>
            <person name="Lindblad-Toh K."/>
            <person name="Seehausen O."/>
            <person name="Di Palma F."/>
        </authorList>
    </citation>
    <scope>NUCLEOTIDE SEQUENCE</scope>
</reference>
<keyword evidence="5" id="KW-1185">Reference proteome</keyword>
<evidence type="ECO:0000259" key="3">
    <source>
        <dbReference type="PROSITE" id="PS50158"/>
    </source>
</evidence>
<feature type="domain" description="CCHC-type" evidence="3">
    <location>
        <begin position="398"/>
        <end position="411"/>
    </location>
</feature>
<dbReference type="Proteomes" id="UP000265160">
    <property type="component" value="LG13"/>
</dbReference>
<dbReference type="PANTHER" id="PTHR23095">
    <property type="entry name" value="PARANEOPLASTIC ANTIGEN"/>
    <property type="match status" value="1"/>
</dbReference>
<evidence type="ECO:0000313" key="4">
    <source>
        <dbReference type="Ensembl" id="ENSMZEP00005036631.1"/>
    </source>
</evidence>
<dbReference type="Ensembl" id="ENSMZET00005037916.1">
    <property type="protein sequence ID" value="ENSMZEP00005036631.1"/>
    <property type="gene ID" value="ENSMZEG00005027320.1"/>
</dbReference>
<keyword evidence="1" id="KW-0479">Metal-binding</keyword>
<evidence type="ECO:0000256" key="1">
    <source>
        <dbReference type="PROSITE-ProRule" id="PRU00047"/>
    </source>
</evidence>
<keyword evidence="1" id="KW-0862">Zinc</keyword>
<reference evidence="4" key="3">
    <citation type="submission" date="2025-09" db="UniProtKB">
        <authorList>
            <consortium name="Ensembl"/>
        </authorList>
    </citation>
    <scope>IDENTIFICATION</scope>
</reference>
<dbReference type="AlphaFoldDB" id="A0A3P9DR78"/>
<dbReference type="STRING" id="106582.ENSMZEP00005036631"/>
<dbReference type="InterPro" id="IPR001878">
    <property type="entry name" value="Znf_CCHC"/>
</dbReference>
<dbReference type="PROSITE" id="PS50158">
    <property type="entry name" value="ZF_CCHC"/>
    <property type="match status" value="1"/>
</dbReference>
<proteinExistence type="predicted"/>
<accession>A0A3P9DR78</accession>
<dbReference type="InterPro" id="IPR048270">
    <property type="entry name" value="PNMA_C"/>
</dbReference>
<protein>
    <recommendedName>
        <fullName evidence="3">CCHC-type domain-containing protein</fullName>
    </recommendedName>
</protein>
<evidence type="ECO:0000313" key="5">
    <source>
        <dbReference type="Proteomes" id="UP000265160"/>
    </source>
</evidence>
<dbReference type="GO" id="GO:0008270">
    <property type="term" value="F:zinc ion binding"/>
    <property type="evidence" value="ECO:0007669"/>
    <property type="project" value="UniProtKB-KW"/>
</dbReference>
<feature type="region of interest" description="Disordered" evidence="2">
    <location>
        <begin position="359"/>
        <end position="389"/>
    </location>
</feature>
<dbReference type="Pfam" id="PF00098">
    <property type="entry name" value="zf-CCHC"/>
    <property type="match status" value="1"/>
</dbReference>
<feature type="compositionally biased region" description="Polar residues" evidence="2">
    <location>
        <begin position="307"/>
        <end position="325"/>
    </location>
</feature>
<organism evidence="4 5">
    <name type="scientific">Maylandia zebra</name>
    <name type="common">zebra mbuna</name>
    <dbReference type="NCBI Taxonomy" id="106582"/>
    <lineage>
        <taxon>Eukaryota</taxon>
        <taxon>Metazoa</taxon>
        <taxon>Chordata</taxon>
        <taxon>Craniata</taxon>
        <taxon>Vertebrata</taxon>
        <taxon>Euteleostomi</taxon>
        <taxon>Actinopterygii</taxon>
        <taxon>Neopterygii</taxon>
        <taxon>Teleostei</taxon>
        <taxon>Neoteleostei</taxon>
        <taxon>Acanthomorphata</taxon>
        <taxon>Ovalentaria</taxon>
        <taxon>Cichlomorphae</taxon>
        <taxon>Cichliformes</taxon>
        <taxon>Cichlidae</taxon>
        <taxon>African cichlids</taxon>
        <taxon>Pseudocrenilabrinae</taxon>
        <taxon>Haplochromini</taxon>
        <taxon>Maylandia</taxon>
        <taxon>Maylandia zebra complex</taxon>
    </lineage>
</organism>
<dbReference type="Pfam" id="PF14893">
    <property type="entry name" value="PNMA"/>
    <property type="match status" value="1"/>
</dbReference>
<sequence>MEAVEIEAWCKRKQLAYGHAVVLSDVDPDVTDAVLLSALSQVKVFGKSEIVDRCLDVASKTQLVLIKTSTDLKNQTVPDVVGLPGEAGPWPAHVLTAPAENDEFQSKLMSFLNAEGKTLTDVGGLLQPSPLDVIHAISSLVDKCNATSVDSQSYRKLRMFSGVKPTPNGEEEYDAWAEQTTHLLDEWQCSDNIKKQRIVESLKGPAADIVRFLRVQQPTATSYDYMQVLETAFGTTESASDLLVKFRHTYQNVGEKLSTYLLRLDKLLHSLQQDMIALRLRMTHKLREPPSFSELLKEVREEEDMLQSRNDSKNPVMSQSVTPVSKSAPEQEVDPEVAKLKKEISVMKAEMLSLKAATVASHPDTQISQPEVPAKPPYKRNATPQRSGYQEDKPGIFCYRCGEDGHFKRECEGEENLLKVNKRLIKLTKKSGNYRGVQ</sequence>
<dbReference type="GeneTree" id="ENSGT01030000234522"/>
<reference evidence="4" key="2">
    <citation type="submission" date="2025-08" db="UniProtKB">
        <authorList>
            <consortium name="Ensembl"/>
        </authorList>
    </citation>
    <scope>IDENTIFICATION</scope>
</reference>
<keyword evidence="1" id="KW-0863">Zinc-finger</keyword>
<dbReference type="InterPro" id="IPR036875">
    <property type="entry name" value="Znf_CCHC_sf"/>
</dbReference>
<feature type="region of interest" description="Disordered" evidence="2">
    <location>
        <begin position="300"/>
        <end position="336"/>
    </location>
</feature>
<dbReference type="PANTHER" id="PTHR23095:SF17">
    <property type="entry name" value="PARANEOPLASTIC ANTIGEN MA1"/>
    <property type="match status" value="1"/>
</dbReference>
<evidence type="ECO:0000256" key="2">
    <source>
        <dbReference type="SAM" id="MobiDB-lite"/>
    </source>
</evidence>